<dbReference type="EMBL" id="JAKRCV010000008">
    <property type="protein sequence ID" value="MCG7321140.1"/>
    <property type="molecule type" value="Genomic_DNA"/>
</dbReference>
<accession>A0ABS9Q1H2</accession>
<gene>
    <name evidence="1" type="ORF">MHL29_04420</name>
</gene>
<sequence>MTREFDIRLVGHDAADGTLLAGDAVAIIDAFKDVTYRLTRAVAERPGLGRAAAELERLASVRVALRPGSTRVVFTVGDDAALDIDPLAAKVDETFWDIVDGMAHDRRPPSISDSVAAAVDDLIVALGKAARTVEVSVPGVGSQTLEAGAVSRVPWQRRTSLPGEATMHGVLEMVDARTGHFRVRDDAHNAIELLDVPEPEAAATLVTQRVTVVGPFIGGEGTRRPRMEGPRVSRARDIGELLGTTAPPVSLRVAIAASEVMPAAEPLDLTDDELDDFLAAIRA</sequence>
<reference evidence="1 2" key="1">
    <citation type="submission" date="2022-02" db="EMBL/GenBank/DDBJ databases">
        <title>Uncovering new skin microbiome diversity through culturing and metagenomics.</title>
        <authorList>
            <person name="Conlan S."/>
            <person name="Deming C."/>
            <person name="Nisc Comparative Sequencing Program N."/>
            <person name="Segre J.A."/>
        </authorList>
    </citation>
    <scope>NUCLEOTIDE SEQUENCE [LARGE SCALE GENOMIC DNA]</scope>
    <source>
        <strain evidence="1 2">ACRQZ</strain>
    </source>
</reference>
<proteinExistence type="predicted"/>
<organism evidence="1 2">
    <name type="scientific">Arsenicicoccus bolidensis</name>
    <dbReference type="NCBI Taxonomy" id="229480"/>
    <lineage>
        <taxon>Bacteria</taxon>
        <taxon>Bacillati</taxon>
        <taxon>Actinomycetota</taxon>
        <taxon>Actinomycetes</taxon>
        <taxon>Micrococcales</taxon>
        <taxon>Intrasporangiaceae</taxon>
        <taxon>Arsenicicoccus</taxon>
    </lineage>
</organism>
<name>A0ABS9Q1H2_9MICO</name>
<evidence type="ECO:0000313" key="2">
    <source>
        <dbReference type="Proteomes" id="UP001521931"/>
    </source>
</evidence>
<comment type="caution">
    <text evidence="1">The sequence shown here is derived from an EMBL/GenBank/DDBJ whole genome shotgun (WGS) entry which is preliminary data.</text>
</comment>
<dbReference type="Proteomes" id="UP001521931">
    <property type="component" value="Unassembled WGS sequence"/>
</dbReference>
<protein>
    <submittedName>
        <fullName evidence="1">Uncharacterized protein</fullName>
    </submittedName>
</protein>
<dbReference type="RefSeq" id="WP_239262572.1">
    <property type="nucleotide sequence ID" value="NZ_JAKRCV010000008.1"/>
</dbReference>
<keyword evidence="2" id="KW-1185">Reference proteome</keyword>
<evidence type="ECO:0000313" key="1">
    <source>
        <dbReference type="EMBL" id="MCG7321140.1"/>
    </source>
</evidence>